<dbReference type="KEGG" id="chih:GWR21_02945"/>
<keyword evidence="5" id="KW-1185">Reference proteome</keyword>
<sequence length="1677" mass="193316">MNVKTFLESRIIPDYEKGLIETLTSVYNGTVSHPLLTRNMAEFALVIARRLEGHTVPNNNLYYEIPVGSNTYNRLIALLPEKEWEDEEAFNLLRFLFGEEHAVYVKHAWSKFRYQIYQTGSYRRSFRSPEKREMYLIHQLHFLKGVIFQSYLFGYDTQYTFTCYHLSLPEQIICDHEHGTPYMYHIWAAALDLGNNEVFTTLENIIYNKEPVGKVSRNIIKALLLSDKPEAWELVAKLLLAAQRQEGLRQAVLEELDETSTGALKYMLKVIIDNKLTRFSAVVRALDVWAGLNWEAEKESAVKSFVEKAYTYLSDPSLIPAAIKSDNNADVYMALWAQGVYDIEKTLPYLLELMKGTDVEKRWLAQQFVNETRHPAVDMPVLFAGIEDEHLAVNGLAVRIIERRVTFRSNYYDRNYPQLFDKLHAILQRSSVKEKAFANKPFHWMNGTYKRSEVLEAMLPLIKERSERLDTVMSYFDDMELPVKSTLTRIILPGYTDYNWDERKEVKPVTGFQRTYCMRIIKERGEFLQTSAMRALTKIVLVAEEAVVLKELLKRKSSAMRSQIIGILMRQPDAILSGQLEDLLNGDGEQRLAGLDIAIQLQQQQRLQSVITPLLETFRSRKSIPQKEAILLEQLSADKQVVVYDNTNGYGLYDPAAITPVIAPARDPEDYYNRCLAEGPYGFTLPEAAIREGLKELYALFMEHADYEYEVAYYNNTREKVLLGNTMRSTMQTFDDALSPEERYATYPLSGLWKEWYEKSGFTARDLFILSDVTVQADYESFTGVAIIARPHIPELNDYLPEGMTNAHRYNWSNPLLQILKALAIIYPFTEREAYLLGAAANLFAIYPEEVLKHKSVEAYRYYACGDGWQDNSLLNWYLNRLSVRRLKDEEVARCWQLYNWRQFSGLPENIRYSHPPLDIFCRAFQQGLISESEMYRGILDGDNVRVLSSRKEAKDEEGYFVRYPFLQPMFNRVREHLLDIELKRGDTATSVTDFAKEIQSLEGTQRFADILAGLGKTTLHKGYIYSSESENKQQLFSTMLKRCFPLATDTDEQFAAAMDRIKVTETRLLEAAVYAPQWQKLVSKYLGWKGLDAAIWWMHAHTKTSAYAEQTAEAESEIARYSSVDVQDFKDGAVDKDWFLQAYKEIGTERWQKVYDAAKYISDGNGHRRARLYADVMTGSLKIREVTEKVRDKRDQDYLRMYGLIPLHKTNKEKDILDRYEYIQQFKKESKQFGAQKQASEATAIRIAMENLARNAGYADPQRLTWAMETKQVQTILSKETQVQYDDVLIGLIIDEDGEADVVAFKNDRKLASIPAKYKKDTKVLELLEFKKTLKEQFRRSRKALEDAMVKGDAFDGAELINLFTHPVIARHLEKLVFITDKGHGFWTDGTLVPCKGKAVKISADDQIRIAHCIDLQQTVSWSGYQQYCFEKQIQQPFKQVFRELYLPMEEEMQEKAVSRRYAGHQVQPSKTVALLKTRGWKVDYEEGLQKVFHQQGFMVKMYAQANWFSPAEVESPVLETVIFHHIRTGQPVAFKDIDPRIFSEVMRDIDLVVSVAHAGGVDPEASHSTIEMRTVLLNETLRLFKLDNVTVSGHHAKIAGQYGNYSVHLGSAVVHQMPGRYLSILPVHSQQRGRLFLPFADDDPKSAELISKVLLLARDKEIQDPTILRQLEFSA</sequence>
<evidence type="ECO:0000259" key="1">
    <source>
        <dbReference type="Pfam" id="PF13569"/>
    </source>
</evidence>
<dbReference type="InterPro" id="IPR043782">
    <property type="entry name" value="DUF5724"/>
</dbReference>
<dbReference type="InterPro" id="IPR056639">
    <property type="entry name" value="DUF7737"/>
</dbReference>
<gene>
    <name evidence="4" type="ORF">GWR21_02945</name>
</gene>
<evidence type="ECO:0000313" key="4">
    <source>
        <dbReference type="EMBL" id="QHS58588.1"/>
    </source>
</evidence>
<dbReference type="Proteomes" id="UP000476411">
    <property type="component" value="Chromosome"/>
</dbReference>
<feature type="domain" description="DUF4132" evidence="1">
    <location>
        <begin position="1310"/>
        <end position="1482"/>
    </location>
</feature>
<evidence type="ECO:0000259" key="2">
    <source>
        <dbReference type="Pfam" id="PF18991"/>
    </source>
</evidence>
<dbReference type="Pfam" id="PF18991">
    <property type="entry name" value="DUF5724"/>
    <property type="match status" value="1"/>
</dbReference>
<dbReference type="InterPro" id="IPR025406">
    <property type="entry name" value="DUF4132"/>
</dbReference>
<evidence type="ECO:0000313" key="5">
    <source>
        <dbReference type="Proteomes" id="UP000476411"/>
    </source>
</evidence>
<reference evidence="4 5" key="1">
    <citation type="submission" date="2020-01" db="EMBL/GenBank/DDBJ databases">
        <title>Complete genome sequence of Chitinophaga sp. H33E-04 isolated from quinoa roots.</title>
        <authorList>
            <person name="Weon H.-Y."/>
            <person name="Lee S.A."/>
        </authorList>
    </citation>
    <scope>NUCLEOTIDE SEQUENCE [LARGE SCALE GENOMIC DNA]</scope>
    <source>
        <strain evidence="4 5">H33E-04</strain>
    </source>
</reference>
<protein>
    <submittedName>
        <fullName evidence="4">DUF4132 domain-containing protein</fullName>
    </submittedName>
</protein>
<dbReference type="RefSeq" id="WP_162330291.1">
    <property type="nucleotide sequence ID" value="NZ_CP048113.1"/>
</dbReference>
<dbReference type="Pfam" id="PF13569">
    <property type="entry name" value="DUF4132"/>
    <property type="match status" value="1"/>
</dbReference>
<dbReference type="EMBL" id="CP048113">
    <property type="protein sequence ID" value="QHS58588.1"/>
    <property type="molecule type" value="Genomic_DNA"/>
</dbReference>
<organism evidence="4 5">
    <name type="scientific">Chitinophaga agri</name>
    <dbReference type="NCBI Taxonomy" id="2703787"/>
    <lineage>
        <taxon>Bacteria</taxon>
        <taxon>Pseudomonadati</taxon>
        <taxon>Bacteroidota</taxon>
        <taxon>Chitinophagia</taxon>
        <taxon>Chitinophagales</taxon>
        <taxon>Chitinophagaceae</taxon>
        <taxon>Chitinophaga</taxon>
    </lineage>
</organism>
<dbReference type="Pfam" id="PF24879">
    <property type="entry name" value="DUF7737"/>
    <property type="match status" value="1"/>
</dbReference>
<proteinExistence type="predicted"/>
<evidence type="ECO:0000259" key="3">
    <source>
        <dbReference type="Pfam" id="PF24879"/>
    </source>
</evidence>
<feature type="domain" description="DUF5724" evidence="2">
    <location>
        <begin position="79"/>
        <end position="1269"/>
    </location>
</feature>
<accession>A0A6B9Z8M0</accession>
<feature type="domain" description="DUF7737" evidence="3">
    <location>
        <begin position="1572"/>
        <end position="1673"/>
    </location>
</feature>
<name>A0A6B9Z8M0_9BACT</name>